<proteinExistence type="predicted"/>
<organism evidence="2 3">
    <name type="scientific">Daphnia pulex</name>
    <name type="common">Water flea</name>
    <dbReference type="NCBI Taxonomy" id="6669"/>
    <lineage>
        <taxon>Eukaryota</taxon>
        <taxon>Metazoa</taxon>
        <taxon>Ecdysozoa</taxon>
        <taxon>Arthropoda</taxon>
        <taxon>Crustacea</taxon>
        <taxon>Branchiopoda</taxon>
        <taxon>Diplostraca</taxon>
        <taxon>Cladocera</taxon>
        <taxon>Anomopoda</taxon>
        <taxon>Daphniidae</taxon>
        <taxon>Daphnia</taxon>
    </lineage>
</organism>
<dbReference type="EMBL" id="GL732559">
    <property type="protein sequence ID" value="EFX78068.1"/>
    <property type="molecule type" value="Genomic_DNA"/>
</dbReference>
<dbReference type="HOGENOM" id="CLU_2514956_0_0_1"/>
<keyword evidence="1" id="KW-0472">Membrane</keyword>
<evidence type="ECO:0000313" key="2">
    <source>
        <dbReference type="EMBL" id="EFX78068.1"/>
    </source>
</evidence>
<reference evidence="2 3" key="1">
    <citation type="journal article" date="2011" name="Science">
        <title>The ecoresponsive genome of Daphnia pulex.</title>
        <authorList>
            <person name="Colbourne J.K."/>
            <person name="Pfrender M.E."/>
            <person name="Gilbert D."/>
            <person name="Thomas W.K."/>
            <person name="Tucker A."/>
            <person name="Oakley T.H."/>
            <person name="Tokishita S."/>
            <person name="Aerts A."/>
            <person name="Arnold G.J."/>
            <person name="Basu M.K."/>
            <person name="Bauer D.J."/>
            <person name="Caceres C.E."/>
            <person name="Carmel L."/>
            <person name="Casola C."/>
            <person name="Choi J.H."/>
            <person name="Detter J.C."/>
            <person name="Dong Q."/>
            <person name="Dusheyko S."/>
            <person name="Eads B.D."/>
            <person name="Frohlich T."/>
            <person name="Geiler-Samerotte K.A."/>
            <person name="Gerlach D."/>
            <person name="Hatcher P."/>
            <person name="Jogdeo S."/>
            <person name="Krijgsveld J."/>
            <person name="Kriventseva E.V."/>
            <person name="Kultz D."/>
            <person name="Laforsch C."/>
            <person name="Lindquist E."/>
            <person name="Lopez J."/>
            <person name="Manak J.R."/>
            <person name="Muller J."/>
            <person name="Pangilinan J."/>
            <person name="Patwardhan R.P."/>
            <person name="Pitluck S."/>
            <person name="Pritham E.J."/>
            <person name="Rechtsteiner A."/>
            <person name="Rho M."/>
            <person name="Rogozin I.B."/>
            <person name="Sakarya O."/>
            <person name="Salamov A."/>
            <person name="Schaack S."/>
            <person name="Shapiro H."/>
            <person name="Shiga Y."/>
            <person name="Skalitzky C."/>
            <person name="Smith Z."/>
            <person name="Souvorov A."/>
            <person name="Sung W."/>
            <person name="Tang Z."/>
            <person name="Tsuchiya D."/>
            <person name="Tu H."/>
            <person name="Vos H."/>
            <person name="Wang M."/>
            <person name="Wolf Y.I."/>
            <person name="Yamagata H."/>
            <person name="Yamada T."/>
            <person name="Ye Y."/>
            <person name="Shaw J.R."/>
            <person name="Andrews J."/>
            <person name="Crease T.J."/>
            <person name="Tang H."/>
            <person name="Lucas S.M."/>
            <person name="Robertson H.M."/>
            <person name="Bork P."/>
            <person name="Koonin E.V."/>
            <person name="Zdobnov E.M."/>
            <person name="Grigoriev I.V."/>
            <person name="Lynch M."/>
            <person name="Boore J.L."/>
        </authorList>
    </citation>
    <scope>NUCLEOTIDE SEQUENCE [LARGE SCALE GENOMIC DNA]</scope>
</reference>
<dbReference type="AlphaFoldDB" id="E9GR21"/>
<dbReference type="InParanoid" id="E9GR21"/>
<keyword evidence="1" id="KW-0812">Transmembrane</keyword>
<keyword evidence="1" id="KW-1133">Transmembrane helix</keyword>
<feature type="transmembrane region" description="Helical" evidence="1">
    <location>
        <begin position="20"/>
        <end position="39"/>
    </location>
</feature>
<name>E9GR21_DAPPU</name>
<gene>
    <name evidence="2" type="ORF">DAPPUDRAFT_246684</name>
</gene>
<keyword evidence="3" id="KW-1185">Reference proteome</keyword>
<sequence>MAESPSNYTLKPTTLTNGLLSQTLVTGLVALIDGFLINMSSSTFLSVFSSTPSHLIKTTNLPLYRWKWAPAFFNRLLKSNTLASL</sequence>
<accession>E9GR21</accession>
<dbReference type="KEGG" id="dpx:DAPPUDRAFT_246684"/>
<evidence type="ECO:0000313" key="3">
    <source>
        <dbReference type="Proteomes" id="UP000000305"/>
    </source>
</evidence>
<dbReference type="Proteomes" id="UP000000305">
    <property type="component" value="Unassembled WGS sequence"/>
</dbReference>
<protein>
    <submittedName>
        <fullName evidence="2">Uncharacterized protein</fullName>
    </submittedName>
</protein>
<evidence type="ECO:0000256" key="1">
    <source>
        <dbReference type="SAM" id="Phobius"/>
    </source>
</evidence>